<keyword evidence="2" id="KW-0812">Transmembrane</keyword>
<evidence type="ECO:0000256" key="2">
    <source>
        <dbReference type="SAM" id="Phobius"/>
    </source>
</evidence>
<dbReference type="Proteomes" id="UP001055337">
    <property type="component" value="Chromosome"/>
</dbReference>
<organism evidence="3 4">
    <name type="scientific">Mycolicibacterium crocinum</name>
    <dbReference type="NCBI Taxonomy" id="388459"/>
    <lineage>
        <taxon>Bacteria</taxon>
        <taxon>Bacillati</taxon>
        <taxon>Actinomycetota</taxon>
        <taxon>Actinomycetes</taxon>
        <taxon>Mycobacteriales</taxon>
        <taxon>Mycobacteriaceae</taxon>
        <taxon>Mycolicibacterium</taxon>
    </lineage>
</organism>
<sequence length="785" mass="86344">MPRAAASRLSTVRAGLGILAGLSLGYLAVVAAWPGLRDGLPPTISWFGRPNSAVTIAIVSVLVLLFAMAQSRAGAATGAPVAIVAGLALISAILGVASYWRCKDDSHPNVFTPLIWTAQLVKGGNPAQALDSGTCPSPMPVALNIAQLSALAAVFLSVIGVAVALFQSRLDRLRTYLAPSVTVVVDPDEDGQSMLAAIARTLDRRSALLVITSDPDRPCIREARAKNARILTVDFSRTETLTSLPIWNKLDRLYLLSPDASANLSRLHLISERTARSDTRQRLPLIVRIDDPWQAAAWRAQHFGGTRTRWAADAVGKYEVTARRLLDQIIAEAGIDHIIVAGASQLSLALCSDMTQRQLERDYYAAPGERQLPRLTLIAENSEEVKLDHEFACRQRGLPSARPEINAVAGSPSTSVLIGQISDSGPTATAVILVDSNLTRVEDNIGTRLAARYPATPIYAWDPNAEAHDDRPAVVGQLRTYRLSMDVPHEYAQDRWERAAQLIHDSYAAQSDQATPATRPWADLDEFYRGSNRRQVHNALWMVEKIGGHTWNTFGTPPDSLSIGEVREMPALEQLALMGFGHDVALAMARAEHEDWCRYHRARGWKFGHMRDDTRKIHDKLVDWATVEADPDLLNSALNSLATTLLQLRQLGYRSRPAQNALAWRQFRRVGTVVAEQRPEAWSWTTQSGHTMHAAAGDWAVREPDGSKWWSVGDHVFRARHEHIEGSRWRRTGSVRARPAQDGEAIDTPEGPTTAGAGDWVVRGDDGDVWPVPADEFRRRYEPLS</sequence>
<evidence type="ECO:0000313" key="3">
    <source>
        <dbReference type="EMBL" id="ULN43299.1"/>
    </source>
</evidence>
<evidence type="ECO:0000313" key="4">
    <source>
        <dbReference type="Proteomes" id="UP001055337"/>
    </source>
</evidence>
<feature type="transmembrane region" description="Helical" evidence="2">
    <location>
        <begin position="145"/>
        <end position="166"/>
    </location>
</feature>
<accession>A0ABY3TVG9</accession>
<keyword evidence="4" id="KW-1185">Reference proteome</keyword>
<reference evidence="3" key="1">
    <citation type="submission" date="2022-08" db="EMBL/GenBank/DDBJ databases">
        <title>Whole genome sequencing of non-tuberculosis mycobacteria type-strains.</title>
        <authorList>
            <person name="Igarashi Y."/>
            <person name="Osugi A."/>
            <person name="Mitarai S."/>
        </authorList>
    </citation>
    <scope>NUCLEOTIDE SEQUENCE</scope>
    <source>
        <strain evidence="3">JCM 16369</strain>
    </source>
</reference>
<keyword evidence="2" id="KW-1133">Transmembrane helix</keyword>
<dbReference type="RefSeq" id="WP_240179576.1">
    <property type="nucleotide sequence ID" value="NZ_CP092362.2"/>
</dbReference>
<proteinExistence type="predicted"/>
<feature type="transmembrane region" description="Helical" evidence="2">
    <location>
        <begin position="53"/>
        <end position="69"/>
    </location>
</feature>
<feature type="transmembrane region" description="Helical" evidence="2">
    <location>
        <begin position="81"/>
        <end position="100"/>
    </location>
</feature>
<feature type="transmembrane region" description="Helical" evidence="2">
    <location>
        <begin position="12"/>
        <end position="33"/>
    </location>
</feature>
<feature type="region of interest" description="Disordered" evidence="1">
    <location>
        <begin position="731"/>
        <end position="767"/>
    </location>
</feature>
<evidence type="ECO:0000256" key="1">
    <source>
        <dbReference type="SAM" id="MobiDB-lite"/>
    </source>
</evidence>
<evidence type="ECO:0008006" key="5">
    <source>
        <dbReference type="Google" id="ProtNLM"/>
    </source>
</evidence>
<dbReference type="EMBL" id="CP092362">
    <property type="protein sequence ID" value="ULN43299.1"/>
    <property type="molecule type" value="Genomic_DNA"/>
</dbReference>
<keyword evidence="2" id="KW-0472">Membrane</keyword>
<gene>
    <name evidence="3" type="ORF">MI149_09635</name>
</gene>
<protein>
    <recommendedName>
        <fullName evidence="5">Ryanodine receptor Ryr domain-containing protein</fullName>
    </recommendedName>
</protein>
<dbReference type="Gene3D" id="6.20.350.10">
    <property type="match status" value="1"/>
</dbReference>
<name>A0ABY3TVG9_9MYCO</name>